<dbReference type="SUPFAM" id="SSF103196">
    <property type="entry name" value="Roadblock/LC7 domain"/>
    <property type="match status" value="1"/>
</dbReference>
<accession>A0A344J8G4</accession>
<dbReference type="AlphaFoldDB" id="A0A344J8G4"/>
<dbReference type="Pfam" id="PF03259">
    <property type="entry name" value="Robl_LC7"/>
    <property type="match status" value="1"/>
</dbReference>
<evidence type="ECO:0000313" key="3">
    <source>
        <dbReference type="Proteomes" id="UP000251842"/>
    </source>
</evidence>
<protein>
    <recommendedName>
        <fullName evidence="1">Roadblock/LAMTOR2 domain-containing protein</fullName>
    </recommendedName>
</protein>
<reference evidence="3" key="1">
    <citation type="submission" date="2018-05" db="EMBL/GenBank/DDBJ databases">
        <title>Luteimonas pekinense sp. nov., isolated from human Meibomian gland secretions, Beijing, China.</title>
        <authorList>
            <person name="Wen T."/>
            <person name="Bai H."/>
            <person name="Lv H."/>
        </authorList>
    </citation>
    <scope>NUCLEOTIDE SEQUENCE [LARGE SCALE GENOMIC DNA]</scope>
    <source>
        <strain evidence="3">83-4</strain>
    </source>
</reference>
<evidence type="ECO:0000313" key="2">
    <source>
        <dbReference type="EMBL" id="AXA85324.1"/>
    </source>
</evidence>
<proteinExistence type="predicted"/>
<feature type="domain" description="Roadblock/LAMTOR2" evidence="1">
    <location>
        <begin position="64"/>
        <end position="135"/>
    </location>
</feature>
<sequence length="180" mass="19237">MTCRCWRSTPASGATCCTRSTCCSKSLPPPPEPAMPHDAQTDQRRWAKYFPLAREAECLQRMRDAIDSIPGAYCMVLSTLDGMQLACVQTMREVNASRLAAITGSVCGLGETLGKELGQENFRDVLISTATGIAVVQRLPAPGNRMVLLTAANHEANVGIVSAQARYCAQALSEAAFIAG</sequence>
<evidence type="ECO:0000259" key="1">
    <source>
        <dbReference type="Pfam" id="PF03259"/>
    </source>
</evidence>
<dbReference type="EMBL" id="CP029556">
    <property type="protein sequence ID" value="AXA85324.1"/>
    <property type="molecule type" value="Genomic_DNA"/>
</dbReference>
<dbReference type="OrthoDB" id="6023728at2"/>
<organism evidence="2 3">
    <name type="scientific">Solilutibacter oculi</name>
    <dbReference type="NCBI Taxonomy" id="2698682"/>
    <lineage>
        <taxon>Bacteria</taxon>
        <taxon>Pseudomonadati</taxon>
        <taxon>Pseudomonadota</taxon>
        <taxon>Gammaproteobacteria</taxon>
        <taxon>Lysobacterales</taxon>
        <taxon>Lysobacteraceae</taxon>
        <taxon>Solilutibacter</taxon>
    </lineage>
</organism>
<dbReference type="KEGG" id="lue:DCD74_12205"/>
<dbReference type="Gene3D" id="3.30.450.30">
    <property type="entry name" value="Dynein light chain 2a, cytoplasmic"/>
    <property type="match status" value="1"/>
</dbReference>
<gene>
    <name evidence="2" type="ORF">DCD74_12205</name>
</gene>
<keyword evidence="3" id="KW-1185">Reference proteome</keyword>
<dbReference type="InterPro" id="IPR004942">
    <property type="entry name" value="Roadblock/LAMTOR2_dom"/>
</dbReference>
<name>A0A344J8G4_9GAMM</name>
<dbReference type="Proteomes" id="UP000251842">
    <property type="component" value="Chromosome"/>
</dbReference>